<evidence type="ECO:0000256" key="1">
    <source>
        <dbReference type="ARBA" id="ARBA00022737"/>
    </source>
</evidence>
<evidence type="ECO:0000313" key="6">
    <source>
        <dbReference type="Proteomes" id="UP000398389"/>
    </source>
</evidence>
<dbReference type="CDD" id="cd22456">
    <property type="entry name" value="KH-I_Rnc1_rpt2"/>
    <property type="match status" value="1"/>
</dbReference>
<dbReference type="GO" id="GO:0003723">
    <property type="term" value="F:RNA binding"/>
    <property type="evidence" value="ECO:0007669"/>
    <property type="project" value="UniProtKB-UniRule"/>
</dbReference>
<evidence type="ECO:0000259" key="4">
    <source>
        <dbReference type="SMART" id="SM00322"/>
    </source>
</evidence>
<feature type="compositionally biased region" description="Low complexity" evidence="3">
    <location>
        <begin position="8"/>
        <end position="37"/>
    </location>
</feature>
<dbReference type="EMBL" id="CABVLU010000001">
    <property type="protein sequence ID" value="VVT44218.1"/>
    <property type="molecule type" value="Genomic_DNA"/>
</dbReference>
<dbReference type="PROSITE" id="PS50084">
    <property type="entry name" value="KH_TYPE_1"/>
    <property type="match status" value="3"/>
</dbReference>
<evidence type="ECO:0000256" key="3">
    <source>
        <dbReference type="SAM" id="MobiDB-lite"/>
    </source>
</evidence>
<dbReference type="InterPro" id="IPR036612">
    <property type="entry name" value="KH_dom_type_1_sf"/>
</dbReference>
<feature type="domain" description="K Homology" evidence="4">
    <location>
        <begin position="105"/>
        <end position="179"/>
    </location>
</feature>
<dbReference type="Gene3D" id="3.30.1370.10">
    <property type="entry name" value="K Homology domain, type 1"/>
    <property type="match status" value="3"/>
</dbReference>
<dbReference type="PANTHER" id="PTHR10288">
    <property type="entry name" value="KH DOMAIN CONTAINING RNA BINDING PROTEIN"/>
    <property type="match status" value="1"/>
</dbReference>
<dbReference type="SMART" id="SM00322">
    <property type="entry name" value="KH"/>
    <property type="match status" value="3"/>
</dbReference>
<feature type="compositionally biased region" description="Low complexity" evidence="3">
    <location>
        <begin position="51"/>
        <end position="91"/>
    </location>
</feature>
<organism evidence="5 6">
    <name type="scientific">Magnusiomyces paraingens</name>
    <dbReference type="NCBI Taxonomy" id="2606893"/>
    <lineage>
        <taxon>Eukaryota</taxon>
        <taxon>Fungi</taxon>
        <taxon>Dikarya</taxon>
        <taxon>Ascomycota</taxon>
        <taxon>Saccharomycotina</taxon>
        <taxon>Dipodascomycetes</taxon>
        <taxon>Dipodascales</taxon>
        <taxon>Dipodascaceae</taxon>
        <taxon>Magnusiomyces</taxon>
    </lineage>
</organism>
<dbReference type="CDD" id="cd22457">
    <property type="entry name" value="KH-I_Rnc1_rpt3"/>
    <property type="match status" value="1"/>
</dbReference>
<keyword evidence="2" id="KW-0694">RNA-binding</keyword>
<proteinExistence type="predicted"/>
<dbReference type="InterPro" id="IPR049786">
    <property type="entry name" value="Rnc1_KH-I_3"/>
</dbReference>
<dbReference type="OrthoDB" id="442947at2759"/>
<dbReference type="GeneID" id="43579167"/>
<protein>
    <recommendedName>
        <fullName evidence="4">K Homology domain-containing protein</fullName>
    </recommendedName>
</protein>
<gene>
    <name evidence="5" type="ORF">SAPINGB_P000343</name>
</gene>
<keyword evidence="1" id="KW-0677">Repeat</keyword>
<dbReference type="SUPFAM" id="SSF54791">
    <property type="entry name" value="Eukaryotic type KH-domain (KH-domain type I)"/>
    <property type="match status" value="3"/>
</dbReference>
<feature type="compositionally biased region" description="Low complexity" evidence="3">
    <location>
        <begin position="342"/>
        <end position="368"/>
    </location>
</feature>
<dbReference type="RefSeq" id="XP_031850958.1">
    <property type="nucleotide sequence ID" value="XM_031995067.1"/>
</dbReference>
<evidence type="ECO:0000313" key="5">
    <source>
        <dbReference type="EMBL" id="VVT44218.1"/>
    </source>
</evidence>
<feature type="domain" description="K Homology" evidence="4">
    <location>
        <begin position="375"/>
        <end position="446"/>
    </location>
</feature>
<reference evidence="5 6" key="1">
    <citation type="submission" date="2019-09" db="EMBL/GenBank/DDBJ databases">
        <authorList>
            <person name="Brejova B."/>
        </authorList>
    </citation>
    <scope>NUCLEOTIDE SEQUENCE [LARGE SCALE GENOMIC DNA]</scope>
</reference>
<dbReference type="InterPro" id="IPR004087">
    <property type="entry name" value="KH_dom"/>
</dbReference>
<dbReference type="InterPro" id="IPR004088">
    <property type="entry name" value="KH_dom_type_1"/>
</dbReference>
<dbReference type="Proteomes" id="UP000398389">
    <property type="component" value="Unassembled WGS sequence"/>
</dbReference>
<feature type="region of interest" description="Disordered" evidence="3">
    <location>
        <begin position="280"/>
        <end position="376"/>
    </location>
</feature>
<sequence>MSETEKQSASATTNTSSASTVPTSGSATGSSTATGPSDSLFESNFSEHAGESAADSEAEGSSGANAGSASAAATSTGSSSSSTGGNTSVAGEHNENAVAGLSDEEIGQMELTIRSLVTSKQAGIIIGKDGKNVADLREQTGVKAGVSKSVSGVPDRVLTVTGTLDGVAKAYSMAAATLLATSASNAQTTNFHTPPQPGVSTIKLLISHHQMGTIIGLQGAKIKSIQENTKVRMVASKELLPNSTERTVEVQGTPEAIEEAVWEIGRCLLEDASRSTSTIYYNPQPRGLSGNNGAGNTNVGGNNGYTAGGNNSFNNNNGSRYNNNNNGGYRHGGGSFRQNGFNNNHNNNNNYNNNNSNSNNSSSSSSNNTRSDGEETVVDEMSISADMVGCIIGRGGSRIADIRRSSGARISIAKEPHDNTGERRFTIIGTREANQKALALLFNQLEYEKKRRTGEDGLKEEA</sequence>
<dbReference type="Pfam" id="PF00013">
    <property type="entry name" value="KH_1"/>
    <property type="match status" value="3"/>
</dbReference>
<accession>A0A5E8AZ32</accession>
<feature type="region of interest" description="Disordered" evidence="3">
    <location>
        <begin position="1"/>
        <end position="91"/>
    </location>
</feature>
<evidence type="ECO:0000256" key="2">
    <source>
        <dbReference type="PROSITE-ProRule" id="PRU00117"/>
    </source>
</evidence>
<name>A0A5E8AZ32_9ASCO</name>
<feature type="compositionally biased region" description="Low complexity" evidence="3">
    <location>
        <begin position="308"/>
        <end position="328"/>
    </location>
</feature>
<keyword evidence="6" id="KW-1185">Reference proteome</keyword>
<feature type="domain" description="K Homology" evidence="4">
    <location>
        <begin position="198"/>
        <end position="269"/>
    </location>
</feature>
<dbReference type="AlphaFoldDB" id="A0A5E8AZ32"/>